<feature type="compositionally biased region" description="Basic and acidic residues" evidence="2">
    <location>
        <begin position="179"/>
        <end position="193"/>
    </location>
</feature>
<dbReference type="AlphaFoldDB" id="A0A978V7E6"/>
<evidence type="ECO:0000256" key="1">
    <source>
        <dbReference type="ARBA" id="ARBA00005926"/>
    </source>
</evidence>
<comment type="caution">
    <text evidence="4">The sequence shown here is derived from an EMBL/GenBank/DDBJ whole genome shotgun (WGS) entry which is preliminary data.</text>
</comment>
<feature type="compositionally biased region" description="Polar residues" evidence="2">
    <location>
        <begin position="167"/>
        <end position="176"/>
    </location>
</feature>
<dbReference type="Pfam" id="PF00069">
    <property type="entry name" value="Pkinase"/>
    <property type="match status" value="1"/>
</dbReference>
<evidence type="ECO:0000259" key="3">
    <source>
        <dbReference type="PROSITE" id="PS50011"/>
    </source>
</evidence>
<gene>
    <name evidence="4" type="ORF">FEM48_Zijuj06G0053700</name>
</gene>
<evidence type="ECO:0000313" key="5">
    <source>
        <dbReference type="Proteomes" id="UP000813462"/>
    </source>
</evidence>
<dbReference type="Proteomes" id="UP000813462">
    <property type="component" value="Unassembled WGS sequence"/>
</dbReference>
<dbReference type="Gene3D" id="1.10.510.10">
    <property type="entry name" value="Transferase(Phosphotransferase) domain 1"/>
    <property type="match status" value="1"/>
</dbReference>
<comment type="similarity">
    <text evidence="1">Belongs to the protein kinase superfamily. CK1 Ser/Thr protein kinase family. Casein kinase I subfamily.</text>
</comment>
<name>A0A978V7E6_ZIZJJ</name>
<dbReference type="GO" id="GO:0004672">
    <property type="term" value="F:protein kinase activity"/>
    <property type="evidence" value="ECO:0007669"/>
    <property type="project" value="InterPro"/>
</dbReference>
<dbReference type="EMBL" id="JAEACU010000006">
    <property type="protein sequence ID" value="KAH7523831.1"/>
    <property type="molecule type" value="Genomic_DNA"/>
</dbReference>
<dbReference type="InterPro" id="IPR050235">
    <property type="entry name" value="CK1_Ser-Thr_kinase"/>
</dbReference>
<feature type="region of interest" description="Disordered" evidence="2">
    <location>
        <begin position="159"/>
        <end position="200"/>
    </location>
</feature>
<sequence>MKFQRGIYGRRYALIVPDSDITTGEKLSLKSVLMLADQMIDRIEFVHSKSCLHRDIKPAKFLMGRNTRDDKKKVFIADFGLARMYKRPSTDEHIPCRKINIFVGTSSFASLNAHFEQSRRDDLESLGYVLLYFLRGRFRLDYVFAWTILKHQQSILTDSPERGHCAETSSQISRSIASDGKENKPYGKSKVHDSSSISKGQGIDAADSIITRAKTPEEKVSVMTKEDRLQAYKTIKRIVTASQCLQQL</sequence>
<dbReference type="PROSITE" id="PS50011">
    <property type="entry name" value="PROTEIN_KINASE_DOM"/>
    <property type="match status" value="1"/>
</dbReference>
<reference evidence="4" key="1">
    <citation type="journal article" date="2021" name="Front. Plant Sci.">
        <title>Chromosome-Scale Genome Assembly for Chinese Sour Jujube and Insights Into Its Genome Evolution and Domestication Signature.</title>
        <authorList>
            <person name="Shen L.-Y."/>
            <person name="Luo H."/>
            <person name="Wang X.-L."/>
            <person name="Wang X.-M."/>
            <person name="Qiu X.-J."/>
            <person name="Liu H."/>
            <person name="Zhou S.-S."/>
            <person name="Jia K.-H."/>
            <person name="Nie S."/>
            <person name="Bao Y.-T."/>
            <person name="Zhang R.-G."/>
            <person name="Yun Q.-Z."/>
            <person name="Chai Y.-H."/>
            <person name="Lu J.-Y."/>
            <person name="Li Y."/>
            <person name="Zhao S.-W."/>
            <person name="Mao J.-F."/>
            <person name="Jia S.-G."/>
            <person name="Mao Y.-M."/>
        </authorList>
    </citation>
    <scope>NUCLEOTIDE SEQUENCE</scope>
    <source>
        <strain evidence="4">AT0</strain>
        <tissue evidence="4">Leaf</tissue>
    </source>
</reference>
<dbReference type="InterPro" id="IPR011009">
    <property type="entry name" value="Kinase-like_dom_sf"/>
</dbReference>
<feature type="domain" description="Protein kinase" evidence="3">
    <location>
        <begin position="1"/>
        <end position="248"/>
    </location>
</feature>
<organism evidence="4 5">
    <name type="scientific">Ziziphus jujuba var. spinosa</name>
    <dbReference type="NCBI Taxonomy" id="714518"/>
    <lineage>
        <taxon>Eukaryota</taxon>
        <taxon>Viridiplantae</taxon>
        <taxon>Streptophyta</taxon>
        <taxon>Embryophyta</taxon>
        <taxon>Tracheophyta</taxon>
        <taxon>Spermatophyta</taxon>
        <taxon>Magnoliopsida</taxon>
        <taxon>eudicotyledons</taxon>
        <taxon>Gunneridae</taxon>
        <taxon>Pentapetalae</taxon>
        <taxon>rosids</taxon>
        <taxon>fabids</taxon>
        <taxon>Rosales</taxon>
        <taxon>Rhamnaceae</taxon>
        <taxon>Paliureae</taxon>
        <taxon>Ziziphus</taxon>
    </lineage>
</organism>
<evidence type="ECO:0000256" key="2">
    <source>
        <dbReference type="SAM" id="MobiDB-lite"/>
    </source>
</evidence>
<evidence type="ECO:0000313" key="4">
    <source>
        <dbReference type="EMBL" id="KAH7523831.1"/>
    </source>
</evidence>
<accession>A0A978V7E6</accession>
<proteinExistence type="inferred from homology"/>
<dbReference type="PANTHER" id="PTHR11909">
    <property type="entry name" value="CASEIN KINASE-RELATED"/>
    <property type="match status" value="1"/>
</dbReference>
<dbReference type="SUPFAM" id="SSF56112">
    <property type="entry name" value="Protein kinase-like (PK-like)"/>
    <property type="match status" value="1"/>
</dbReference>
<protein>
    <recommendedName>
        <fullName evidence="3">Protein kinase domain-containing protein</fullName>
    </recommendedName>
</protein>
<dbReference type="InterPro" id="IPR000719">
    <property type="entry name" value="Prot_kinase_dom"/>
</dbReference>
<dbReference type="GO" id="GO:0005524">
    <property type="term" value="F:ATP binding"/>
    <property type="evidence" value="ECO:0007669"/>
    <property type="project" value="InterPro"/>
</dbReference>